<dbReference type="OrthoDB" id="9815592at2"/>
<dbReference type="InterPro" id="IPR051159">
    <property type="entry name" value="Hexapeptide_acetyltransf"/>
</dbReference>
<dbReference type="Gene3D" id="2.160.10.10">
    <property type="entry name" value="Hexapeptide repeat proteins"/>
    <property type="match status" value="1"/>
</dbReference>
<dbReference type="AlphaFoldDB" id="A0A7C9KH06"/>
<dbReference type="InterPro" id="IPR011004">
    <property type="entry name" value="Trimer_LpxA-like_sf"/>
</dbReference>
<keyword evidence="1" id="KW-0808">Transferase</keyword>
<keyword evidence="2" id="KW-1185">Reference proteome</keyword>
<dbReference type="RefSeq" id="WP_152576910.1">
    <property type="nucleotide sequence ID" value="NZ_JAATJI010000001.1"/>
</dbReference>
<sequence length="206" mass="22881">MIGALLDRVRLRLLLRDEYDSMALRTLFATRYRVEVGLYSYGCFDRWRVPPRTRIGRYCSFAKSVRVLDANHPFDAMTTHPFLYEAKFGVVAADRINPPWLEISDDVWIGHNAIITPGCKAIGRGAIIGAGAVVTRDVPAYAIMAGTPAKLLRQRFDADTIAALEASRWWELDRAGLRDLVAATPDTVFHPDPANLAALVARRAAA</sequence>
<dbReference type="PANTHER" id="PTHR23416">
    <property type="entry name" value="SIALIC ACID SYNTHASE-RELATED"/>
    <property type="match status" value="1"/>
</dbReference>
<dbReference type="CDD" id="cd03349">
    <property type="entry name" value="LbH_XAT"/>
    <property type="match status" value="1"/>
</dbReference>
<proteinExistence type="predicted"/>
<dbReference type="Proteomes" id="UP000481327">
    <property type="component" value="Unassembled WGS sequence"/>
</dbReference>
<name>A0A7C9KH06_9SPHN</name>
<evidence type="ECO:0000313" key="1">
    <source>
        <dbReference type="EMBL" id="MQT16520.1"/>
    </source>
</evidence>
<gene>
    <name evidence="1" type="ORF">F3168_04510</name>
</gene>
<dbReference type="GO" id="GO:0016740">
    <property type="term" value="F:transferase activity"/>
    <property type="evidence" value="ECO:0007669"/>
    <property type="project" value="UniProtKB-KW"/>
</dbReference>
<protein>
    <submittedName>
        <fullName evidence="1">Antibiotic acetyltransferase</fullName>
    </submittedName>
</protein>
<dbReference type="EMBL" id="WIOL01000001">
    <property type="protein sequence ID" value="MQT16520.1"/>
    <property type="molecule type" value="Genomic_DNA"/>
</dbReference>
<reference evidence="1 2" key="1">
    <citation type="submission" date="2019-09" db="EMBL/GenBank/DDBJ databases">
        <title>Polymorphobacter sp. isolated from a lake in China.</title>
        <authorList>
            <person name="Liu Z."/>
        </authorList>
    </citation>
    <scope>NUCLEOTIDE SEQUENCE [LARGE SCALE GENOMIC DNA]</scope>
    <source>
        <strain evidence="1 2">D40P</strain>
    </source>
</reference>
<organism evidence="1 2">
    <name type="scientific">Sandarakinorhabdus fusca</name>
    <dbReference type="NCBI Taxonomy" id="1439888"/>
    <lineage>
        <taxon>Bacteria</taxon>
        <taxon>Pseudomonadati</taxon>
        <taxon>Pseudomonadota</taxon>
        <taxon>Alphaproteobacteria</taxon>
        <taxon>Sphingomonadales</taxon>
        <taxon>Sphingosinicellaceae</taxon>
        <taxon>Sandarakinorhabdus</taxon>
    </lineage>
</organism>
<comment type="caution">
    <text evidence="1">The sequence shown here is derived from an EMBL/GenBank/DDBJ whole genome shotgun (WGS) entry which is preliminary data.</text>
</comment>
<evidence type="ECO:0000313" key="2">
    <source>
        <dbReference type="Proteomes" id="UP000481327"/>
    </source>
</evidence>
<accession>A0A7C9KH06</accession>
<dbReference type="SUPFAM" id="SSF51161">
    <property type="entry name" value="Trimeric LpxA-like enzymes"/>
    <property type="match status" value="1"/>
</dbReference>